<protein>
    <submittedName>
        <fullName evidence="2">NlpC/P60 family protein</fullName>
    </submittedName>
</protein>
<comment type="caution">
    <text evidence="2">The sequence shown here is derived from an EMBL/GenBank/DDBJ whole genome shotgun (WGS) entry which is preliminary data.</text>
</comment>
<feature type="domain" description="Endolysin-like" evidence="1">
    <location>
        <begin position="4"/>
        <end position="109"/>
    </location>
</feature>
<dbReference type="OrthoDB" id="9809781at2"/>
<evidence type="ECO:0000313" key="2">
    <source>
        <dbReference type="EMBL" id="TRW26209.1"/>
    </source>
</evidence>
<dbReference type="InterPro" id="IPR057370">
    <property type="entry name" value="ELLD"/>
</dbReference>
<evidence type="ECO:0000313" key="3">
    <source>
        <dbReference type="Proteomes" id="UP000319424"/>
    </source>
</evidence>
<dbReference type="EMBL" id="VJXW01000007">
    <property type="protein sequence ID" value="TRW26209.1"/>
    <property type="molecule type" value="Genomic_DNA"/>
</dbReference>
<accession>A0A552V6W2</accession>
<reference evidence="2 3" key="1">
    <citation type="submission" date="2019-07" db="EMBL/GenBank/DDBJ databases">
        <title>Criibacterium bergeronii gen. nov., sp. nov. isolated from human clinical samples.</title>
        <authorList>
            <person name="Maheux A.F."/>
            <person name="Boudreau D.K."/>
            <person name="Berube E."/>
            <person name="Brodeur S."/>
            <person name="Bernard K.A."/>
            <person name="Abed J.Y."/>
            <person name="Ducrey E."/>
            <person name="Guay E.F."/>
            <person name="Raymond F."/>
            <person name="Corbeil J."/>
            <person name="Domingo M.-C."/>
            <person name="Roy P.H."/>
            <person name="Boissinot M."/>
            <person name="Tocheva E.I."/>
            <person name="Omar R.F."/>
        </authorList>
    </citation>
    <scope>NUCLEOTIDE SEQUENCE [LARGE SCALE GENOMIC DNA]</scope>
    <source>
        <strain evidence="2 3">CCRI-24246</strain>
    </source>
</reference>
<dbReference type="SUPFAM" id="SSF54001">
    <property type="entry name" value="Cysteine proteinases"/>
    <property type="match status" value="1"/>
</dbReference>
<dbReference type="AlphaFoldDB" id="A0A552V6W2"/>
<evidence type="ECO:0000259" key="1">
    <source>
        <dbReference type="Pfam" id="PF25309"/>
    </source>
</evidence>
<dbReference type="Proteomes" id="UP000319424">
    <property type="component" value="Unassembled WGS sequence"/>
</dbReference>
<dbReference type="RefSeq" id="WP_144398138.1">
    <property type="nucleotide sequence ID" value="NZ_VJXW01000007.1"/>
</dbReference>
<dbReference type="Gene3D" id="3.90.1720.10">
    <property type="entry name" value="endopeptidase domain like (from Nostoc punctiforme)"/>
    <property type="match status" value="1"/>
</dbReference>
<sequence>MTDKKVEKAVTFMEDKAKNNEHGYDQKYRWAEKGDYDCSSLVITAFEQAGFLVKTQHHATYTGNMKQAFLKCGFKDIKNKVNITTGKGLKRGDILLNEAHHVAVYCGNGYIVQASINEKGTAMGGKPGDQTGQEINISHYKNYYRGGWNSVLRFKNPPQEKSEQKSKEGDDEMIKIIEIETDGKVPTVNAINKDGNYFVKLRDLDALGLLKVDYNKTTKRPIVKRGE</sequence>
<proteinExistence type="predicted"/>
<gene>
    <name evidence="2" type="ORF">FL857_05855</name>
</gene>
<dbReference type="InterPro" id="IPR038765">
    <property type="entry name" value="Papain-like_cys_pep_sf"/>
</dbReference>
<name>A0A552V6W2_9FIRM</name>
<dbReference type="Pfam" id="PF25309">
    <property type="entry name" value="ELLD"/>
    <property type="match status" value="2"/>
</dbReference>
<organism evidence="2 3">
    <name type="scientific">Criibacterium bergeronii</name>
    <dbReference type="NCBI Taxonomy" id="1871336"/>
    <lineage>
        <taxon>Bacteria</taxon>
        <taxon>Bacillati</taxon>
        <taxon>Bacillota</taxon>
        <taxon>Clostridia</taxon>
        <taxon>Peptostreptococcales</taxon>
        <taxon>Filifactoraceae</taxon>
        <taxon>Criibacterium</taxon>
    </lineage>
</organism>
<feature type="domain" description="Endolysin-like" evidence="1">
    <location>
        <begin position="111"/>
        <end position="156"/>
    </location>
</feature>